<name>A0AAD9HG44_9PEZI</name>
<dbReference type="Proteomes" id="UP001232148">
    <property type="component" value="Unassembled WGS sequence"/>
</dbReference>
<dbReference type="EMBL" id="MU842882">
    <property type="protein sequence ID" value="KAK2028158.1"/>
    <property type="molecule type" value="Genomic_DNA"/>
</dbReference>
<evidence type="ECO:0000313" key="1">
    <source>
        <dbReference type="EMBL" id="KAK2028158.1"/>
    </source>
</evidence>
<dbReference type="AlphaFoldDB" id="A0AAD9HG44"/>
<protein>
    <submittedName>
        <fullName evidence="1">Uncharacterized protein</fullName>
    </submittedName>
</protein>
<organism evidence="1 2">
    <name type="scientific">Colletotrichum zoysiae</name>
    <dbReference type="NCBI Taxonomy" id="1216348"/>
    <lineage>
        <taxon>Eukaryota</taxon>
        <taxon>Fungi</taxon>
        <taxon>Dikarya</taxon>
        <taxon>Ascomycota</taxon>
        <taxon>Pezizomycotina</taxon>
        <taxon>Sordariomycetes</taxon>
        <taxon>Hypocreomycetidae</taxon>
        <taxon>Glomerellales</taxon>
        <taxon>Glomerellaceae</taxon>
        <taxon>Colletotrichum</taxon>
        <taxon>Colletotrichum graminicola species complex</taxon>
    </lineage>
</organism>
<evidence type="ECO:0000313" key="2">
    <source>
        <dbReference type="Proteomes" id="UP001232148"/>
    </source>
</evidence>
<sequence>MDPDIAAALTAEQAADQTMIDGNQVPLVFAPTNPSDYNRSTFTAKQFGLTETITVVATSTKTITPTTTVTVVVKPTAKANCAY</sequence>
<comment type="caution">
    <text evidence="1">The sequence shown here is derived from an EMBL/GenBank/DDBJ whole genome shotgun (WGS) entry which is preliminary data.</text>
</comment>
<proteinExistence type="predicted"/>
<gene>
    <name evidence="1" type="ORF">LX32DRAFT_407114</name>
</gene>
<keyword evidence="2" id="KW-1185">Reference proteome</keyword>
<reference evidence="1" key="1">
    <citation type="submission" date="2021-06" db="EMBL/GenBank/DDBJ databases">
        <title>Comparative genomics, transcriptomics and evolutionary studies reveal genomic signatures of adaptation to plant cell wall in hemibiotrophic fungi.</title>
        <authorList>
            <consortium name="DOE Joint Genome Institute"/>
            <person name="Baroncelli R."/>
            <person name="Diaz J.F."/>
            <person name="Benocci T."/>
            <person name="Peng M."/>
            <person name="Battaglia E."/>
            <person name="Haridas S."/>
            <person name="Andreopoulos W."/>
            <person name="Labutti K."/>
            <person name="Pangilinan J."/>
            <person name="Floch G.L."/>
            <person name="Makela M.R."/>
            <person name="Henrissat B."/>
            <person name="Grigoriev I.V."/>
            <person name="Crouch J.A."/>
            <person name="De Vries R.P."/>
            <person name="Sukno S.A."/>
            <person name="Thon M.R."/>
        </authorList>
    </citation>
    <scope>NUCLEOTIDE SEQUENCE</scope>
    <source>
        <strain evidence="1">MAFF235873</strain>
    </source>
</reference>
<accession>A0AAD9HG44</accession>